<proteinExistence type="predicted"/>
<sequence length="126" mass="13263">MRAAVLTPTGTPFAWTDRGGEPLPATAEGRLGAPARARVTQCALSRVCGVCAEPLGRPIAFLATPGERDRNAVHAPPMHLACAEGLLAAPGADPSWVLLRTAAFEFVRPGRDEVETEPVFSLHALL</sequence>
<dbReference type="RefSeq" id="WP_179519060.1">
    <property type="nucleotide sequence ID" value="NZ_JACCAC010000001.1"/>
</dbReference>
<dbReference type="AlphaFoldDB" id="A0A7Y9UNV3"/>
<comment type="caution">
    <text evidence="1">The sequence shown here is derived from an EMBL/GenBank/DDBJ whole genome shotgun (WGS) entry which is preliminary data.</text>
</comment>
<reference evidence="1 2" key="1">
    <citation type="submission" date="2020-07" db="EMBL/GenBank/DDBJ databases">
        <title>Sequencing the genomes of 1000 actinobacteria strains.</title>
        <authorList>
            <person name="Klenk H.-P."/>
        </authorList>
    </citation>
    <scope>NUCLEOTIDE SEQUENCE [LARGE SCALE GENOMIC DNA]</scope>
    <source>
        <strain evidence="1 2">DSM 24552</strain>
    </source>
</reference>
<dbReference type="EMBL" id="JACCAC010000001">
    <property type="protein sequence ID" value="NYG56876.1"/>
    <property type="molecule type" value="Genomic_DNA"/>
</dbReference>
<name>A0A7Y9UNV3_9ACTN</name>
<evidence type="ECO:0000313" key="1">
    <source>
        <dbReference type="EMBL" id="NYG56876.1"/>
    </source>
</evidence>
<evidence type="ECO:0000313" key="2">
    <source>
        <dbReference type="Proteomes" id="UP000544110"/>
    </source>
</evidence>
<accession>A0A7Y9UNV3</accession>
<keyword evidence="2" id="KW-1185">Reference proteome</keyword>
<organism evidence="1 2">
    <name type="scientific">Nocardioides perillae</name>
    <dbReference type="NCBI Taxonomy" id="1119534"/>
    <lineage>
        <taxon>Bacteria</taxon>
        <taxon>Bacillati</taxon>
        <taxon>Actinomycetota</taxon>
        <taxon>Actinomycetes</taxon>
        <taxon>Propionibacteriales</taxon>
        <taxon>Nocardioidaceae</taxon>
        <taxon>Nocardioides</taxon>
    </lineage>
</organism>
<gene>
    <name evidence="1" type="ORF">BJ989_003180</name>
</gene>
<protein>
    <submittedName>
        <fullName evidence="1">Uncharacterized protein</fullName>
    </submittedName>
</protein>
<dbReference type="Proteomes" id="UP000544110">
    <property type="component" value="Unassembled WGS sequence"/>
</dbReference>